<dbReference type="EMBL" id="SRLO01000708">
    <property type="protein sequence ID" value="TNN48163.1"/>
    <property type="molecule type" value="Genomic_DNA"/>
</dbReference>
<sequence length="166" mass="18897">MGVDILYYDLTLNHRALCELRRGLHQTVGLLSCGTLRRASPKPEAVARDVQERVCNLQEFHIQSLVGMARHHKIRNNEGIFRPTAFVLGASTEQTFETNIQSRIRLQCVQAAPDSFEASVAFEEMAKWDGGKRFTGREDCAISANAKQFVGQMHRMWKKEGKRSYK</sequence>
<name>A0A4Z2G5L6_9TELE</name>
<evidence type="ECO:0000313" key="1">
    <source>
        <dbReference type="EMBL" id="TNN48163.1"/>
    </source>
</evidence>
<reference evidence="1 2" key="1">
    <citation type="submission" date="2019-03" db="EMBL/GenBank/DDBJ databases">
        <title>First draft genome of Liparis tanakae, snailfish: a comprehensive survey of snailfish specific genes.</title>
        <authorList>
            <person name="Kim W."/>
            <person name="Song I."/>
            <person name="Jeong J.-H."/>
            <person name="Kim D."/>
            <person name="Kim S."/>
            <person name="Ryu S."/>
            <person name="Song J.Y."/>
            <person name="Lee S.K."/>
        </authorList>
    </citation>
    <scope>NUCLEOTIDE SEQUENCE [LARGE SCALE GENOMIC DNA]</scope>
    <source>
        <tissue evidence="1">Muscle</tissue>
    </source>
</reference>
<gene>
    <name evidence="1" type="ORF">EYF80_041633</name>
</gene>
<proteinExistence type="predicted"/>
<dbReference type="Proteomes" id="UP000314294">
    <property type="component" value="Unassembled WGS sequence"/>
</dbReference>
<keyword evidence="2" id="KW-1185">Reference proteome</keyword>
<protein>
    <submittedName>
        <fullName evidence="1">Uncharacterized protein</fullName>
    </submittedName>
</protein>
<evidence type="ECO:0000313" key="2">
    <source>
        <dbReference type="Proteomes" id="UP000314294"/>
    </source>
</evidence>
<organism evidence="1 2">
    <name type="scientific">Liparis tanakae</name>
    <name type="common">Tanaka's snailfish</name>
    <dbReference type="NCBI Taxonomy" id="230148"/>
    <lineage>
        <taxon>Eukaryota</taxon>
        <taxon>Metazoa</taxon>
        <taxon>Chordata</taxon>
        <taxon>Craniata</taxon>
        <taxon>Vertebrata</taxon>
        <taxon>Euteleostomi</taxon>
        <taxon>Actinopterygii</taxon>
        <taxon>Neopterygii</taxon>
        <taxon>Teleostei</taxon>
        <taxon>Neoteleostei</taxon>
        <taxon>Acanthomorphata</taxon>
        <taxon>Eupercaria</taxon>
        <taxon>Perciformes</taxon>
        <taxon>Cottioidei</taxon>
        <taxon>Cottales</taxon>
        <taxon>Liparidae</taxon>
        <taxon>Liparis</taxon>
    </lineage>
</organism>
<dbReference type="AlphaFoldDB" id="A0A4Z2G5L6"/>
<comment type="caution">
    <text evidence="1">The sequence shown here is derived from an EMBL/GenBank/DDBJ whole genome shotgun (WGS) entry which is preliminary data.</text>
</comment>
<accession>A0A4Z2G5L6</accession>